<protein>
    <submittedName>
        <fullName evidence="1">Uncharacterized protein</fullName>
    </submittedName>
</protein>
<gene>
    <name evidence="1" type="ORF">DSCW_43420</name>
</gene>
<dbReference type="EMBL" id="AP021875">
    <property type="protein sequence ID" value="BBO76925.1"/>
    <property type="molecule type" value="Genomic_DNA"/>
</dbReference>
<name>A0A5K7Z8A9_9BACT</name>
<keyword evidence="2" id="KW-1185">Reference proteome</keyword>
<dbReference type="KEGG" id="dwd:DSCW_43420"/>
<evidence type="ECO:0000313" key="1">
    <source>
        <dbReference type="EMBL" id="BBO76925.1"/>
    </source>
</evidence>
<sequence>MGFFITPTAKARPVHKVTATARALDILNRKGKLLEDDMSQQDPIYVNLLVPRPG</sequence>
<accession>A0A5K7Z8A9</accession>
<dbReference type="Proteomes" id="UP000427769">
    <property type="component" value="Chromosome"/>
</dbReference>
<proteinExistence type="predicted"/>
<evidence type="ECO:0000313" key="2">
    <source>
        <dbReference type="Proteomes" id="UP000427769"/>
    </source>
</evidence>
<reference evidence="1 2" key="1">
    <citation type="submission" date="2019-11" db="EMBL/GenBank/DDBJ databases">
        <title>Comparative genomics of hydrocarbon-degrading Desulfosarcina strains.</title>
        <authorList>
            <person name="Watanabe M."/>
            <person name="Kojima H."/>
            <person name="Fukui M."/>
        </authorList>
    </citation>
    <scope>NUCLEOTIDE SEQUENCE [LARGE SCALE GENOMIC DNA]</scope>
    <source>
        <strain evidence="1 2">PP31</strain>
    </source>
</reference>
<organism evidence="1 2">
    <name type="scientific">Desulfosarcina widdelii</name>
    <dbReference type="NCBI Taxonomy" id="947919"/>
    <lineage>
        <taxon>Bacteria</taxon>
        <taxon>Pseudomonadati</taxon>
        <taxon>Thermodesulfobacteriota</taxon>
        <taxon>Desulfobacteria</taxon>
        <taxon>Desulfobacterales</taxon>
        <taxon>Desulfosarcinaceae</taxon>
        <taxon>Desulfosarcina</taxon>
    </lineage>
</organism>
<dbReference type="AlphaFoldDB" id="A0A5K7Z8A9"/>